<dbReference type="InterPro" id="IPR027417">
    <property type="entry name" value="P-loop_NTPase"/>
</dbReference>
<comment type="catalytic activity">
    <reaction evidence="7">
        <text>DNA(n) + a 2'-deoxyribonucleoside 5'-triphosphate = DNA(n+1) + diphosphate</text>
        <dbReference type="Rhea" id="RHEA:22508"/>
        <dbReference type="Rhea" id="RHEA-COMP:17339"/>
        <dbReference type="Rhea" id="RHEA-COMP:17340"/>
        <dbReference type="ChEBI" id="CHEBI:33019"/>
        <dbReference type="ChEBI" id="CHEBI:61560"/>
        <dbReference type="ChEBI" id="CHEBI:173112"/>
        <dbReference type="EC" id="2.7.7.7"/>
    </reaction>
</comment>
<evidence type="ECO:0000256" key="5">
    <source>
        <dbReference type="ARBA" id="ARBA00022932"/>
    </source>
</evidence>
<evidence type="ECO:0000256" key="4">
    <source>
        <dbReference type="ARBA" id="ARBA00022705"/>
    </source>
</evidence>
<dbReference type="SUPFAM" id="SSF52540">
    <property type="entry name" value="P-loop containing nucleoside triphosphate hydrolases"/>
    <property type="match status" value="1"/>
</dbReference>
<evidence type="ECO:0000313" key="10">
    <source>
        <dbReference type="Proteomes" id="UP000231152"/>
    </source>
</evidence>
<dbReference type="GO" id="GO:0009360">
    <property type="term" value="C:DNA polymerase III complex"/>
    <property type="evidence" value="ECO:0007669"/>
    <property type="project" value="TreeGrafter"/>
</dbReference>
<dbReference type="GO" id="GO:0006261">
    <property type="term" value="P:DNA-templated DNA replication"/>
    <property type="evidence" value="ECO:0007669"/>
    <property type="project" value="TreeGrafter"/>
</dbReference>
<comment type="similarity">
    <text evidence="6">Belongs to the DNA polymerase HolA subunit family.</text>
</comment>
<keyword evidence="3" id="KW-0548">Nucleotidyltransferase</keyword>
<name>A0A2M8LG29_9BACT</name>
<dbReference type="PANTHER" id="PTHR34388">
    <property type="entry name" value="DNA POLYMERASE III SUBUNIT DELTA"/>
    <property type="match status" value="1"/>
</dbReference>
<dbReference type="Pfam" id="PF21694">
    <property type="entry name" value="DNA_pol3_delta_C"/>
    <property type="match status" value="1"/>
</dbReference>
<keyword evidence="5" id="KW-0239">DNA-directed DNA polymerase</keyword>
<dbReference type="InterPro" id="IPR048466">
    <property type="entry name" value="DNA_pol3_delta-like_C"/>
</dbReference>
<dbReference type="Gene3D" id="1.20.272.10">
    <property type="match status" value="1"/>
</dbReference>
<dbReference type="SUPFAM" id="SSF48019">
    <property type="entry name" value="post-AAA+ oligomerization domain-like"/>
    <property type="match status" value="1"/>
</dbReference>
<gene>
    <name evidence="9" type="primary">holA</name>
    <name evidence="9" type="ORF">COV04_00425</name>
</gene>
<sequence>MVFFITGPDTYRARKQLASLREKFYREVDDTGLSSSTIDGITLEVTDVRHQFKSGALIARRRLLIVEGLFANKKPAVLDAVLSALSEEAKEGNVIIFYEPDDEPKTKHALLSWLRRHAYCQPFPKLSRSELERWIAATFASSKRPMSPSVSATLVGRVGEDLWALSHAIQKIDAYLPLGTVVEDATVKELTAAPVDEDVFGLVEAIVAGTLSVALPRLSQQLDGGLAPELLISLLERQFRVIYLLSTAGNDRQALSSVHPYVVKKLSAIARRVDPVHTQKVYTALANVDLAIKTGKLDGKTALAQFVTKRFSAAVS</sequence>
<dbReference type="EC" id="2.7.7.7" evidence="1"/>
<dbReference type="Proteomes" id="UP000231152">
    <property type="component" value="Unassembled WGS sequence"/>
</dbReference>
<evidence type="ECO:0000256" key="1">
    <source>
        <dbReference type="ARBA" id="ARBA00012417"/>
    </source>
</evidence>
<comment type="caution">
    <text evidence="9">The sequence shown here is derived from an EMBL/GenBank/DDBJ whole genome shotgun (WGS) entry which is preliminary data.</text>
</comment>
<evidence type="ECO:0000313" key="9">
    <source>
        <dbReference type="EMBL" id="PJE76326.1"/>
    </source>
</evidence>
<dbReference type="InterPro" id="IPR008921">
    <property type="entry name" value="DNA_pol3_clamp-load_cplx_C"/>
</dbReference>
<dbReference type="Gene3D" id="3.40.50.300">
    <property type="entry name" value="P-loop containing nucleotide triphosphate hydrolases"/>
    <property type="match status" value="1"/>
</dbReference>
<protein>
    <recommendedName>
        <fullName evidence="1">DNA-directed DNA polymerase</fullName>
        <ecNumber evidence="1">2.7.7.7</ecNumber>
    </recommendedName>
</protein>
<accession>A0A2M8LG29</accession>
<feature type="domain" description="DNA polymerase III delta subunit-like C-terminal" evidence="8">
    <location>
        <begin position="197"/>
        <end position="309"/>
    </location>
</feature>
<dbReference type="EMBL" id="PFET01000001">
    <property type="protein sequence ID" value="PJE76326.1"/>
    <property type="molecule type" value="Genomic_DNA"/>
</dbReference>
<dbReference type="NCBIfam" id="TIGR01128">
    <property type="entry name" value="holA"/>
    <property type="match status" value="1"/>
</dbReference>
<evidence type="ECO:0000256" key="3">
    <source>
        <dbReference type="ARBA" id="ARBA00022695"/>
    </source>
</evidence>
<evidence type="ECO:0000256" key="7">
    <source>
        <dbReference type="ARBA" id="ARBA00049244"/>
    </source>
</evidence>
<dbReference type="AlphaFoldDB" id="A0A2M8LG29"/>
<dbReference type="GO" id="GO:0003887">
    <property type="term" value="F:DNA-directed DNA polymerase activity"/>
    <property type="evidence" value="ECO:0007669"/>
    <property type="project" value="UniProtKB-KW"/>
</dbReference>
<dbReference type="GO" id="GO:0003677">
    <property type="term" value="F:DNA binding"/>
    <property type="evidence" value="ECO:0007669"/>
    <property type="project" value="InterPro"/>
</dbReference>
<evidence type="ECO:0000259" key="8">
    <source>
        <dbReference type="Pfam" id="PF21694"/>
    </source>
</evidence>
<evidence type="ECO:0000256" key="2">
    <source>
        <dbReference type="ARBA" id="ARBA00022679"/>
    </source>
</evidence>
<proteinExistence type="inferred from homology"/>
<organism evidence="9 10">
    <name type="scientific">Candidatus Uhrbacteria bacterium CG10_big_fil_rev_8_21_14_0_10_48_11</name>
    <dbReference type="NCBI Taxonomy" id="1975037"/>
    <lineage>
        <taxon>Bacteria</taxon>
        <taxon>Candidatus Uhriibacteriota</taxon>
    </lineage>
</organism>
<dbReference type="PANTHER" id="PTHR34388:SF1">
    <property type="entry name" value="DNA POLYMERASE III SUBUNIT DELTA"/>
    <property type="match status" value="1"/>
</dbReference>
<dbReference type="Gene3D" id="1.10.8.60">
    <property type="match status" value="1"/>
</dbReference>
<dbReference type="InterPro" id="IPR005790">
    <property type="entry name" value="DNA_polIII_delta"/>
</dbReference>
<evidence type="ECO:0000256" key="6">
    <source>
        <dbReference type="ARBA" id="ARBA00034754"/>
    </source>
</evidence>
<keyword evidence="2" id="KW-0808">Transferase</keyword>
<reference evidence="9 10" key="1">
    <citation type="submission" date="2017-09" db="EMBL/GenBank/DDBJ databases">
        <title>Depth-based differentiation of microbial function through sediment-hosted aquifers and enrichment of novel symbionts in the deep terrestrial subsurface.</title>
        <authorList>
            <person name="Probst A.J."/>
            <person name="Ladd B."/>
            <person name="Jarett J.K."/>
            <person name="Geller-Mcgrath D.E."/>
            <person name="Sieber C.M."/>
            <person name="Emerson J.B."/>
            <person name="Anantharaman K."/>
            <person name="Thomas B.C."/>
            <person name="Malmstrom R."/>
            <person name="Stieglmeier M."/>
            <person name="Klingl A."/>
            <person name="Woyke T."/>
            <person name="Ryan C.M."/>
            <person name="Banfield J.F."/>
        </authorList>
    </citation>
    <scope>NUCLEOTIDE SEQUENCE [LARGE SCALE GENOMIC DNA]</scope>
    <source>
        <strain evidence="9">CG10_big_fil_rev_8_21_14_0_10_48_11</strain>
    </source>
</reference>
<keyword evidence="4" id="KW-0235">DNA replication</keyword>